<comment type="subcellular location">
    <subcellularLocation>
        <location evidence="1">Mitochondrion inner membrane</location>
    </subcellularLocation>
</comment>
<evidence type="ECO:0000256" key="6">
    <source>
        <dbReference type="ARBA" id="ARBA00023136"/>
    </source>
</evidence>
<dbReference type="InterPro" id="IPR036539">
    <property type="entry name" value="Cyt_c_oxidase_su7a_sf"/>
</dbReference>
<keyword evidence="3" id="KW-0999">Mitochondrion inner membrane</keyword>
<protein>
    <submittedName>
        <fullName evidence="8">Cytochrome c oxidase subunit VIIa</fullName>
    </submittedName>
</protein>
<dbReference type="Pfam" id="PF02238">
    <property type="entry name" value="COX7a"/>
    <property type="match status" value="1"/>
</dbReference>
<dbReference type="SUPFAM" id="SSF81419">
    <property type="entry name" value="Mitochondrial cytochrome c oxidase subunit VIIa"/>
    <property type="match status" value="1"/>
</dbReference>
<dbReference type="PANTHER" id="PTHR10510:SF11">
    <property type="entry name" value="CYTOCHROME C OXIDASE SUBUNIT 7A, MITOCHONDRIAL"/>
    <property type="match status" value="1"/>
</dbReference>
<dbReference type="PANTHER" id="PTHR10510">
    <property type="entry name" value="CYTOCHROME C OXIDASE POLYPEPTIDE 7A"/>
    <property type="match status" value="1"/>
</dbReference>
<evidence type="ECO:0000313" key="8">
    <source>
        <dbReference type="EMBL" id="ABR23353.1"/>
    </source>
</evidence>
<keyword evidence="7" id="KW-0812">Transmembrane</keyword>
<dbReference type="AlphaFoldDB" id="A6N9M0"/>
<evidence type="ECO:0000256" key="4">
    <source>
        <dbReference type="ARBA" id="ARBA00022946"/>
    </source>
</evidence>
<dbReference type="GO" id="GO:0005743">
    <property type="term" value="C:mitochondrial inner membrane"/>
    <property type="evidence" value="ECO:0007669"/>
    <property type="project" value="UniProtKB-SubCell"/>
</dbReference>
<keyword evidence="4" id="KW-0809">Transit peptide</keyword>
<evidence type="ECO:0000256" key="2">
    <source>
        <dbReference type="ARBA" id="ARBA00009331"/>
    </source>
</evidence>
<dbReference type="InterPro" id="IPR039297">
    <property type="entry name" value="COX7a"/>
</dbReference>
<keyword evidence="7" id="KW-1133">Transmembrane helix</keyword>
<evidence type="ECO:0000256" key="1">
    <source>
        <dbReference type="ARBA" id="ARBA00004273"/>
    </source>
</evidence>
<dbReference type="CDD" id="cd00928">
    <property type="entry name" value="Cyt_c_Oxidase_VIIa"/>
    <property type="match status" value="1"/>
</dbReference>
<dbReference type="GO" id="GO:0045277">
    <property type="term" value="C:respiratory chain complex IV"/>
    <property type="evidence" value="ECO:0007669"/>
    <property type="project" value="InterPro"/>
</dbReference>
<feature type="transmembrane region" description="Helical" evidence="7">
    <location>
        <begin position="52"/>
        <end position="73"/>
    </location>
</feature>
<evidence type="ECO:0000256" key="7">
    <source>
        <dbReference type="SAM" id="Phobius"/>
    </source>
</evidence>
<dbReference type="InterPro" id="IPR003177">
    <property type="entry name" value="Cytc_oxidase_su7a_met"/>
</dbReference>
<accession>A6N9M0</accession>
<dbReference type="GO" id="GO:0006123">
    <property type="term" value="P:mitochondrial electron transport, cytochrome c to oxygen"/>
    <property type="evidence" value="ECO:0007669"/>
    <property type="project" value="InterPro"/>
</dbReference>
<dbReference type="GO" id="GO:0002082">
    <property type="term" value="P:regulation of oxidative phosphorylation"/>
    <property type="evidence" value="ECO:0007669"/>
    <property type="project" value="TreeGrafter"/>
</dbReference>
<keyword evidence="5" id="KW-0496">Mitochondrion</keyword>
<evidence type="ECO:0000256" key="5">
    <source>
        <dbReference type="ARBA" id="ARBA00023128"/>
    </source>
</evidence>
<organism evidence="8">
    <name type="scientific">Ornithodoros parkeri</name>
    <name type="common">Soft tick</name>
    <name type="synonym">Argasid tick</name>
    <dbReference type="NCBI Taxonomy" id="140564"/>
    <lineage>
        <taxon>Eukaryota</taxon>
        <taxon>Metazoa</taxon>
        <taxon>Ecdysozoa</taxon>
        <taxon>Arthropoda</taxon>
        <taxon>Chelicerata</taxon>
        <taxon>Arachnida</taxon>
        <taxon>Acari</taxon>
        <taxon>Parasitiformes</taxon>
        <taxon>Ixodida</taxon>
        <taxon>Ixodoidea</taxon>
        <taxon>Argasidae</taxon>
        <taxon>Ornithodorinae</taxon>
        <taxon>Ornithodoros</taxon>
    </lineage>
</organism>
<dbReference type="GO" id="GO:0097250">
    <property type="term" value="P:mitochondrial respirasome assembly"/>
    <property type="evidence" value="ECO:0007669"/>
    <property type="project" value="TreeGrafter"/>
</dbReference>
<name>A6N9M0_ORNPR</name>
<reference evidence="8" key="2">
    <citation type="journal article" date="2008" name="Insect Biochem. Mol. Biol.">
        <title>An insight into the sialome of the soft tick, Ornithodorus parkeri.</title>
        <authorList>
            <person name="Francischetti I.M."/>
            <person name="Mans B.J."/>
            <person name="Meng Z."/>
            <person name="Gudderra N."/>
            <person name="Veenstra T.D."/>
            <person name="Pham V.M."/>
            <person name="Ribeiro J.M."/>
        </authorList>
    </citation>
    <scope>NUCLEOTIDE SEQUENCE</scope>
    <source>
        <tissue evidence="8">Salivary gland</tissue>
    </source>
</reference>
<dbReference type="EMBL" id="EF633836">
    <property type="protein sequence ID" value="ABR23353.1"/>
    <property type="molecule type" value="mRNA"/>
</dbReference>
<comment type="similarity">
    <text evidence="2">Belongs to the cytochrome c oxidase VIIa family.</text>
</comment>
<sequence>MNSARALVKASKHVSQHARTYTSLERVKELQRLFSKDDGVPIHLKRGVSDRILYQATMGLCIISLGFCFDSLYHFMFPKKKAN</sequence>
<dbReference type="FunFam" id="4.10.91.10:FF:000001">
    <property type="entry name" value="Cytochrome c oxidase subunit 7A1, mitochondrial"/>
    <property type="match status" value="1"/>
</dbReference>
<dbReference type="Gene3D" id="4.10.91.10">
    <property type="entry name" value="Cytochrome c oxidase, subunit VIIa"/>
    <property type="match status" value="1"/>
</dbReference>
<evidence type="ECO:0000256" key="3">
    <source>
        <dbReference type="ARBA" id="ARBA00022792"/>
    </source>
</evidence>
<keyword evidence="6 7" id="KW-0472">Membrane</keyword>
<reference evidence="8" key="1">
    <citation type="submission" date="2007-05" db="EMBL/GenBank/DDBJ databases">
        <authorList>
            <person name="Douchkov D."/>
            <person name="Schweizer P."/>
        </authorList>
    </citation>
    <scope>NUCLEOTIDE SEQUENCE</scope>
    <source>
        <tissue evidence="8">Salivary gland</tissue>
    </source>
</reference>
<proteinExistence type="evidence at transcript level"/>